<gene>
    <name evidence="3" type="primary">RAB1A</name>
    <name evidence="3" type="ORF">TCON_0840</name>
</gene>
<dbReference type="SMART" id="SM00175">
    <property type="entry name" value="RAB"/>
    <property type="match status" value="1"/>
</dbReference>
<protein>
    <submittedName>
        <fullName evidence="3">Ras-related protein Rab-1A</fullName>
    </submittedName>
</protein>
<dbReference type="Gene3D" id="3.40.50.300">
    <property type="entry name" value="P-loop containing nucleotide triphosphate hydrolases"/>
    <property type="match status" value="1"/>
</dbReference>
<dbReference type="EMBL" id="SBIQ01000038">
    <property type="protein sequence ID" value="KAF7683956.1"/>
    <property type="molecule type" value="Genomic_DNA"/>
</dbReference>
<proteinExistence type="predicted"/>
<dbReference type="Proteomes" id="UP001516464">
    <property type="component" value="Unassembled WGS sequence"/>
</dbReference>
<dbReference type="PROSITE" id="PS51419">
    <property type="entry name" value="RAB"/>
    <property type="match status" value="1"/>
</dbReference>
<dbReference type="InterPro" id="IPR027417">
    <property type="entry name" value="P-loop_NTPase"/>
</dbReference>
<dbReference type="SMART" id="SM00173">
    <property type="entry name" value="RAS"/>
    <property type="match status" value="1"/>
</dbReference>
<dbReference type="NCBIfam" id="TIGR00231">
    <property type="entry name" value="small_GTP"/>
    <property type="match status" value="1"/>
</dbReference>
<comment type="caution">
    <text evidence="3">The sequence shown here is derived from an EMBL/GenBank/DDBJ whole genome shotgun (WGS) entry which is preliminary data.</text>
</comment>
<reference evidence="3 4" key="1">
    <citation type="submission" date="2019-01" db="EMBL/GenBank/DDBJ databases">
        <title>Genomes sequencing and comparative genomics of infectious freshwater microsporidia, Cucumispora dikerogammari and Thelohania contejeani.</title>
        <authorList>
            <person name="Cormier A."/>
            <person name="Giraud I."/>
            <person name="Wattier R."/>
            <person name="Teixeira M."/>
            <person name="Grandjean F."/>
            <person name="Rigaud T."/>
            <person name="Cordaux R."/>
        </authorList>
    </citation>
    <scope>NUCLEOTIDE SEQUENCE [LARGE SCALE GENOMIC DNA]</scope>
    <source>
        <strain evidence="3">T1</strain>
        <tissue evidence="3">Spores</tissue>
    </source>
</reference>
<dbReference type="PROSITE" id="PS51420">
    <property type="entry name" value="RHO"/>
    <property type="match status" value="1"/>
</dbReference>
<dbReference type="InterPro" id="IPR005225">
    <property type="entry name" value="Small_GTP-bd"/>
</dbReference>
<dbReference type="InterPro" id="IPR001806">
    <property type="entry name" value="Small_GTPase"/>
</dbReference>
<keyword evidence="1" id="KW-0547">Nucleotide-binding</keyword>
<evidence type="ECO:0000256" key="2">
    <source>
        <dbReference type="ARBA" id="ARBA00023134"/>
    </source>
</evidence>
<keyword evidence="2" id="KW-0342">GTP-binding</keyword>
<dbReference type="Pfam" id="PF00071">
    <property type="entry name" value="Ras"/>
    <property type="match status" value="1"/>
</dbReference>
<dbReference type="InterPro" id="IPR050227">
    <property type="entry name" value="Rab"/>
</dbReference>
<evidence type="ECO:0000256" key="1">
    <source>
        <dbReference type="ARBA" id="ARBA00022741"/>
    </source>
</evidence>
<evidence type="ECO:0000313" key="4">
    <source>
        <dbReference type="Proteomes" id="UP001516464"/>
    </source>
</evidence>
<dbReference type="PRINTS" id="PR00449">
    <property type="entry name" value="RASTRNSFRMNG"/>
</dbReference>
<organism evidence="3 4">
    <name type="scientific">Astathelohania contejeani</name>
    <dbReference type="NCBI Taxonomy" id="164912"/>
    <lineage>
        <taxon>Eukaryota</taxon>
        <taxon>Fungi</taxon>
        <taxon>Fungi incertae sedis</taxon>
        <taxon>Microsporidia</taxon>
        <taxon>Astathelohaniidae</taxon>
        <taxon>Astathelohania</taxon>
    </lineage>
</organism>
<dbReference type="SMART" id="SM00174">
    <property type="entry name" value="RHO"/>
    <property type="match status" value="1"/>
</dbReference>
<sequence>MTAINKPYRRYKILILGESSVGKTSILCRFTDDTFKYAMMNTIGIDFVSKDITIDGERVKLQIWDTAGQERFHSITRSYYRSANGIFLVFDVCDARSFDSVDQWYQGIRNEVGEEVPVFLIGNKMDEIDANDERLSIYKEKGLNMGIPYYETSARTGLNIENIFKEMAMAMKNKAFVFEEELEINTNRSRKGCC</sequence>
<evidence type="ECO:0000313" key="3">
    <source>
        <dbReference type="EMBL" id="KAF7683956.1"/>
    </source>
</evidence>
<dbReference type="SMART" id="SM00176">
    <property type="entry name" value="RAN"/>
    <property type="match status" value="1"/>
</dbReference>
<keyword evidence="4" id="KW-1185">Reference proteome</keyword>
<accession>A0ABQ7I0L5</accession>
<dbReference type="PROSITE" id="PS51421">
    <property type="entry name" value="RAS"/>
    <property type="match status" value="1"/>
</dbReference>
<dbReference type="SUPFAM" id="SSF52540">
    <property type="entry name" value="P-loop containing nucleoside triphosphate hydrolases"/>
    <property type="match status" value="1"/>
</dbReference>
<name>A0ABQ7I0L5_9MICR</name>
<dbReference type="PANTHER" id="PTHR47977">
    <property type="entry name" value="RAS-RELATED PROTEIN RAB"/>
    <property type="match status" value="1"/>
</dbReference>
<dbReference type="CDD" id="cd00154">
    <property type="entry name" value="Rab"/>
    <property type="match status" value="1"/>
</dbReference>